<gene>
    <name evidence="4" type="ordered locus">Metfor_0737</name>
</gene>
<dbReference type="GeneID" id="14310050"/>
<evidence type="ECO:0000256" key="2">
    <source>
        <dbReference type="ARBA" id="ARBA00022505"/>
    </source>
</evidence>
<feature type="domain" description="Mop" evidence="3">
    <location>
        <begin position="24"/>
        <end position="90"/>
    </location>
</feature>
<reference evidence="5" key="1">
    <citation type="submission" date="2011-12" db="EMBL/GenBank/DDBJ databases">
        <title>Complete sequence of Methanoregula formicicum SMSP.</title>
        <authorList>
            <person name="Lucas S."/>
            <person name="Han J."/>
            <person name="Lapidus A."/>
            <person name="Cheng J.-F."/>
            <person name="Goodwin L."/>
            <person name="Pitluck S."/>
            <person name="Peters L."/>
            <person name="Ovchinnikova G."/>
            <person name="Teshima H."/>
            <person name="Detter J.C."/>
            <person name="Han C."/>
            <person name="Tapia R."/>
            <person name="Land M."/>
            <person name="Hauser L."/>
            <person name="Kyrpides N."/>
            <person name="Ivanova N."/>
            <person name="Pagani I."/>
            <person name="Imachi H."/>
            <person name="Tamaki H."/>
            <person name="Sekiguchi Y."/>
            <person name="Kamagata Y."/>
            <person name="Cadillo-Quiroz H."/>
            <person name="Zinder S."/>
            <person name="Liu W.-T."/>
            <person name="Woyke T."/>
        </authorList>
    </citation>
    <scope>NUCLEOTIDE SEQUENCE [LARGE SCALE GENOMIC DNA]</scope>
    <source>
        <strain evidence="5">DSM 22288 / NBRC 105244 / SMSP</strain>
    </source>
</reference>
<dbReference type="EMBL" id="CP003167">
    <property type="protein sequence ID" value="AGB01797.1"/>
    <property type="molecule type" value="Genomic_DNA"/>
</dbReference>
<dbReference type="InParanoid" id="L0HAN5"/>
<protein>
    <submittedName>
        <fullName evidence="4">Molybdenum-pterin binding domain protein</fullName>
    </submittedName>
</protein>
<dbReference type="InterPro" id="IPR008995">
    <property type="entry name" value="Mo/tungstate-bd_C_term_dom"/>
</dbReference>
<reference evidence="4 5" key="2">
    <citation type="journal article" date="2014" name="Genome Announc.">
        <title>Complete Genome Sequence of Methanoregula formicica SMSPT, a Mesophilic Hydrogenotrophic Methanogen Isolated from a Methanogenic Upflow Anaerobic Sludge Blanket Reactor.</title>
        <authorList>
            <person name="Yamamoto K."/>
            <person name="Tamaki H."/>
            <person name="Cadillo-Quiroz H."/>
            <person name="Imachi H."/>
            <person name="Kyrpides N."/>
            <person name="Woyke T."/>
            <person name="Goodwin L."/>
            <person name="Zinder S.H."/>
            <person name="Kamagata Y."/>
            <person name="Liu W.T."/>
        </authorList>
    </citation>
    <scope>NUCLEOTIDE SEQUENCE [LARGE SCALE GENOMIC DNA]</scope>
    <source>
        <strain evidence="5">DSM 22288 / NBRC 105244 / SMSP</strain>
    </source>
</reference>
<dbReference type="STRING" id="593750.Metfor_0737"/>
<dbReference type="Gene3D" id="2.40.50.100">
    <property type="match status" value="1"/>
</dbReference>
<dbReference type="SUPFAM" id="SSF50331">
    <property type="entry name" value="MOP-like"/>
    <property type="match status" value="1"/>
</dbReference>
<sequence>MVKGKPKLSFYTNTVDCVMVKTMKISARNQIAGTVKSIKKGPVSTEVVINIGGGHEMVSSITTHSAESLKLKEGSKVYAVVKASEVMVAVD</sequence>
<evidence type="ECO:0000256" key="1">
    <source>
        <dbReference type="ARBA" id="ARBA00004202"/>
    </source>
</evidence>
<proteinExistence type="predicted"/>
<evidence type="ECO:0000259" key="3">
    <source>
        <dbReference type="PROSITE" id="PS51866"/>
    </source>
</evidence>
<dbReference type="KEGG" id="mfo:Metfor_0737"/>
<dbReference type="eggNOG" id="arCOG00228">
    <property type="taxonomic scope" value="Archaea"/>
</dbReference>
<keyword evidence="5" id="KW-1185">Reference proteome</keyword>
<dbReference type="Pfam" id="PF03459">
    <property type="entry name" value="TOBE"/>
    <property type="match status" value="1"/>
</dbReference>
<dbReference type="RefSeq" id="WP_015284761.1">
    <property type="nucleotide sequence ID" value="NC_019943.1"/>
</dbReference>
<dbReference type="NCBIfam" id="TIGR00638">
    <property type="entry name" value="Mop"/>
    <property type="match status" value="1"/>
</dbReference>
<dbReference type="GO" id="GO:0015689">
    <property type="term" value="P:molybdate ion transport"/>
    <property type="evidence" value="ECO:0007669"/>
    <property type="project" value="InterPro"/>
</dbReference>
<dbReference type="GO" id="GO:0005886">
    <property type="term" value="C:plasma membrane"/>
    <property type="evidence" value="ECO:0007669"/>
    <property type="project" value="UniProtKB-SubCell"/>
</dbReference>
<name>L0HAN5_METFS</name>
<accession>L0HAN5</accession>
<dbReference type="HOGENOM" id="CLU_118993_1_3_2"/>
<dbReference type="Proteomes" id="UP000010824">
    <property type="component" value="Chromosome"/>
</dbReference>
<organism evidence="4 5">
    <name type="scientific">Methanoregula formicica (strain DSM 22288 / NBRC 105244 / SMSP)</name>
    <dbReference type="NCBI Taxonomy" id="593750"/>
    <lineage>
        <taxon>Archaea</taxon>
        <taxon>Methanobacteriati</taxon>
        <taxon>Methanobacteriota</taxon>
        <taxon>Stenosarchaea group</taxon>
        <taxon>Methanomicrobia</taxon>
        <taxon>Methanomicrobiales</taxon>
        <taxon>Methanoregulaceae</taxon>
        <taxon>Methanoregula</taxon>
    </lineage>
</organism>
<evidence type="ECO:0000313" key="5">
    <source>
        <dbReference type="Proteomes" id="UP000010824"/>
    </source>
</evidence>
<evidence type="ECO:0000313" key="4">
    <source>
        <dbReference type="EMBL" id="AGB01797.1"/>
    </source>
</evidence>
<dbReference type="InterPro" id="IPR005116">
    <property type="entry name" value="Transp-assoc_OB_typ1"/>
</dbReference>
<dbReference type="PROSITE" id="PS51866">
    <property type="entry name" value="MOP"/>
    <property type="match status" value="1"/>
</dbReference>
<dbReference type="AlphaFoldDB" id="L0HAN5"/>
<dbReference type="InterPro" id="IPR004606">
    <property type="entry name" value="Mop_domain"/>
</dbReference>
<keyword evidence="2" id="KW-0500">Molybdenum</keyword>
<comment type="subcellular location">
    <subcellularLocation>
        <location evidence="1">Cell membrane</location>
        <topology evidence="1">Peripheral membrane protein</topology>
    </subcellularLocation>
</comment>